<dbReference type="InterPro" id="IPR050508">
    <property type="entry name" value="Methyltransf_Superfamily"/>
</dbReference>
<dbReference type="Proteomes" id="UP000297861">
    <property type="component" value="Unassembled WGS sequence"/>
</dbReference>
<feature type="domain" description="Methyltransferase type 11" evidence="1">
    <location>
        <begin position="50"/>
        <end position="137"/>
    </location>
</feature>
<dbReference type="Gene3D" id="3.40.50.150">
    <property type="entry name" value="Vaccinia Virus protein VP39"/>
    <property type="match status" value="1"/>
</dbReference>
<dbReference type="PANTHER" id="PTHR42912">
    <property type="entry name" value="METHYLTRANSFERASE"/>
    <property type="match status" value="1"/>
</dbReference>
<dbReference type="Pfam" id="PF08241">
    <property type="entry name" value="Methyltransf_11"/>
    <property type="match status" value="1"/>
</dbReference>
<dbReference type="InterPro" id="IPR029063">
    <property type="entry name" value="SAM-dependent_MTases_sf"/>
</dbReference>
<organism evidence="2 3">
    <name type="scientific">Dysgonomonas capnocytophagoides</name>
    <dbReference type="NCBI Taxonomy" id="45254"/>
    <lineage>
        <taxon>Bacteria</taxon>
        <taxon>Pseudomonadati</taxon>
        <taxon>Bacteroidota</taxon>
        <taxon>Bacteroidia</taxon>
        <taxon>Bacteroidales</taxon>
        <taxon>Dysgonomonadaceae</taxon>
        <taxon>Dysgonomonas</taxon>
    </lineage>
</organism>
<dbReference type="CDD" id="cd02440">
    <property type="entry name" value="AdoMet_MTases"/>
    <property type="match status" value="1"/>
</dbReference>
<dbReference type="InterPro" id="IPR013216">
    <property type="entry name" value="Methyltransf_11"/>
</dbReference>
<accession>A0A4Y8L681</accession>
<dbReference type="GO" id="GO:0008757">
    <property type="term" value="F:S-adenosylmethionine-dependent methyltransferase activity"/>
    <property type="evidence" value="ECO:0007669"/>
    <property type="project" value="InterPro"/>
</dbReference>
<comment type="caution">
    <text evidence="2">The sequence shown here is derived from an EMBL/GenBank/DDBJ whole genome shotgun (WGS) entry which is preliminary data.</text>
</comment>
<dbReference type="OrthoDB" id="9791837at2"/>
<proteinExistence type="predicted"/>
<dbReference type="RefSeq" id="WP_134436410.1">
    <property type="nucleotide sequence ID" value="NZ_SOML01000006.1"/>
</dbReference>
<dbReference type="GO" id="GO:0032259">
    <property type="term" value="P:methylation"/>
    <property type="evidence" value="ECO:0007669"/>
    <property type="project" value="UniProtKB-KW"/>
</dbReference>
<reference evidence="2 3" key="1">
    <citation type="submission" date="2019-03" db="EMBL/GenBank/DDBJ databases">
        <title>San Antonio Military Medical Center submission to MRSN (WRAIR), pending publication.</title>
        <authorList>
            <person name="Blyth D.M."/>
            <person name="Mccarthy S.L."/>
            <person name="Schall S.E."/>
            <person name="Stam J.A."/>
            <person name="Ong A.C."/>
            <person name="Mcgann P.T."/>
        </authorList>
    </citation>
    <scope>NUCLEOTIDE SEQUENCE [LARGE SCALE GENOMIC DNA]</scope>
    <source>
        <strain evidence="2 3">MRSN571793</strain>
    </source>
</reference>
<dbReference type="PANTHER" id="PTHR42912:SF96">
    <property type="entry name" value="METHYLTRANSFERASE DOMAIN-CONTAINING PROTEIN"/>
    <property type="match status" value="1"/>
</dbReference>
<dbReference type="EMBL" id="SOML01000006">
    <property type="protein sequence ID" value="TFD95996.1"/>
    <property type="molecule type" value="Genomic_DNA"/>
</dbReference>
<keyword evidence="2" id="KW-0808">Transferase</keyword>
<sequence length="223" mass="26714">MQHSIKSYYDELAPEYDNDRFANSYGKYIDYQEKKILHKLLLNNNKDKTLDVACGTGRFLRYARYGLDISPQMLQQAQQKYPSRMLFEGSALQMPFESNMFETIFSFHLLMHLDKDDTRQFLTETARVAKQGARLIFDFPSKYRRQIINYKIKGWHASNSLSSMEVQAMTTKWILRKSYGLMFFPIHRFPSSWRRYIRRLDRWICRSCLKKYASYTIVVLERT</sequence>
<dbReference type="SUPFAM" id="SSF53335">
    <property type="entry name" value="S-adenosyl-L-methionine-dependent methyltransferases"/>
    <property type="match status" value="1"/>
</dbReference>
<keyword evidence="3" id="KW-1185">Reference proteome</keyword>
<evidence type="ECO:0000259" key="1">
    <source>
        <dbReference type="Pfam" id="PF08241"/>
    </source>
</evidence>
<evidence type="ECO:0000313" key="2">
    <source>
        <dbReference type="EMBL" id="TFD95996.1"/>
    </source>
</evidence>
<evidence type="ECO:0000313" key="3">
    <source>
        <dbReference type="Proteomes" id="UP000297861"/>
    </source>
</evidence>
<dbReference type="AlphaFoldDB" id="A0A4Y8L681"/>
<name>A0A4Y8L681_9BACT</name>
<dbReference type="STRING" id="1121485.GCA_000426485_00405"/>
<gene>
    <name evidence="2" type="ORF">E2605_10370</name>
</gene>
<protein>
    <submittedName>
        <fullName evidence="2">Class I SAM-dependent methyltransferase</fullName>
    </submittedName>
</protein>
<keyword evidence="2" id="KW-0489">Methyltransferase</keyword>